<evidence type="ECO:0000313" key="1">
    <source>
        <dbReference type="EMBL" id="KRR14946.1"/>
    </source>
</evidence>
<keyword evidence="2" id="KW-1185">Reference proteome</keyword>
<name>A0A0R3M3R3_9BRAD</name>
<dbReference type="Proteomes" id="UP000052023">
    <property type="component" value="Unassembled WGS sequence"/>
</dbReference>
<evidence type="ECO:0000313" key="2">
    <source>
        <dbReference type="Proteomes" id="UP000052023"/>
    </source>
</evidence>
<accession>A0A0R3M3R3</accession>
<sequence length="75" mass="8349">MTSASFFHVCKWTPCSEPAGDAVAELKETRQAHITVWWNGGSLGGAAFRERLYLTLDILVTNAHNGVGRRRLFDD</sequence>
<comment type="caution">
    <text evidence="1">The sequence shown here is derived from an EMBL/GenBank/DDBJ whole genome shotgun (WGS) entry which is preliminary data.</text>
</comment>
<dbReference type="EMBL" id="LLYA01000231">
    <property type="protein sequence ID" value="KRR14946.1"/>
    <property type="molecule type" value="Genomic_DNA"/>
</dbReference>
<gene>
    <name evidence="1" type="ORF">CQ13_37605</name>
</gene>
<proteinExistence type="predicted"/>
<reference evidence="1 2" key="1">
    <citation type="submission" date="2014-03" db="EMBL/GenBank/DDBJ databases">
        <title>Bradyrhizobium valentinum sp. nov., isolated from effective nodules of Lupinus mariae-josephae, a lupine endemic of basic-lime soils in Eastern Spain.</title>
        <authorList>
            <person name="Duran D."/>
            <person name="Rey L."/>
            <person name="Navarro A."/>
            <person name="Busquets A."/>
            <person name="Imperial J."/>
            <person name="Ruiz-Argueso T."/>
        </authorList>
    </citation>
    <scope>NUCLEOTIDE SEQUENCE [LARGE SCALE GENOMIC DNA]</scope>
    <source>
        <strain evidence="1 2">Ro19</strain>
    </source>
</reference>
<protein>
    <submittedName>
        <fullName evidence="1">Uncharacterized protein</fullName>
    </submittedName>
</protein>
<organism evidence="1 2">
    <name type="scientific">Bradyrhizobium retamae</name>
    <dbReference type="NCBI Taxonomy" id="1300035"/>
    <lineage>
        <taxon>Bacteria</taxon>
        <taxon>Pseudomonadati</taxon>
        <taxon>Pseudomonadota</taxon>
        <taxon>Alphaproteobacteria</taxon>
        <taxon>Hyphomicrobiales</taxon>
        <taxon>Nitrobacteraceae</taxon>
        <taxon>Bradyrhizobium</taxon>
    </lineage>
</organism>
<dbReference type="AlphaFoldDB" id="A0A0R3M3R3"/>